<dbReference type="SUPFAM" id="SSF69318">
    <property type="entry name" value="Integrin alpha N-terminal domain"/>
    <property type="match status" value="1"/>
</dbReference>
<name>A0ABY3PTU5_9CYAN</name>
<accession>A0ABY3PTU5</accession>
<protein>
    <submittedName>
        <fullName evidence="5">FG-GAP repeat protein</fullName>
    </submittedName>
</protein>
<evidence type="ECO:0000313" key="6">
    <source>
        <dbReference type="Proteomes" id="UP001054846"/>
    </source>
</evidence>
<dbReference type="PANTHER" id="PTHR23221">
    <property type="entry name" value="GLYCOSYLPHOSPHATIDYLINOSITOL PHOSPHOLIPASE D"/>
    <property type="match status" value="1"/>
</dbReference>
<evidence type="ECO:0000256" key="1">
    <source>
        <dbReference type="ARBA" id="ARBA00022729"/>
    </source>
</evidence>
<dbReference type="Gene3D" id="2.130.10.130">
    <property type="entry name" value="Integrin alpha, N-terminal"/>
    <property type="match status" value="1"/>
</dbReference>
<dbReference type="PANTHER" id="PTHR23221:SF7">
    <property type="entry name" value="PHOSPHATIDYLINOSITOL-GLYCAN-SPECIFIC PHOSPHOLIPASE D"/>
    <property type="match status" value="1"/>
</dbReference>
<keyword evidence="4" id="KW-0325">Glycoprotein</keyword>
<gene>
    <name evidence="5" type="ORF">ISF26_05440</name>
</gene>
<organism evidence="5 6">
    <name type="scientific">Gloeobacter morelensis MG652769</name>
    <dbReference type="NCBI Taxonomy" id="2781736"/>
    <lineage>
        <taxon>Bacteria</taxon>
        <taxon>Bacillati</taxon>
        <taxon>Cyanobacteriota</taxon>
        <taxon>Cyanophyceae</taxon>
        <taxon>Gloeobacterales</taxon>
        <taxon>Gloeobacteraceae</taxon>
        <taxon>Gloeobacter</taxon>
        <taxon>Gloeobacter morelensis</taxon>
    </lineage>
</organism>
<dbReference type="InterPro" id="IPR013517">
    <property type="entry name" value="FG-GAP"/>
</dbReference>
<evidence type="ECO:0000256" key="3">
    <source>
        <dbReference type="ARBA" id="ARBA00022801"/>
    </source>
</evidence>
<dbReference type="Proteomes" id="UP001054846">
    <property type="component" value="Chromosome"/>
</dbReference>
<keyword evidence="1" id="KW-0732">Signal</keyword>
<dbReference type="SMART" id="SM00191">
    <property type="entry name" value="Int_alpha"/>
    <property type="match status" value="2"/>
</dbReference>
<evidence type="ECO:0000256" key="4">
    <source>
        <dbReference type="ARBA" id="ARBA00023180"/>
    </source>
</evidence>
<keyword evidence="6" id="KW-1185">Reference proteome</keyword>
<proteinExistence type="predicted"/>
<evidence type="ECO:0000256" key="2">
    <source>
        <dbReference type="ARBA" id="ARBA00022737"/>
    </source>
</evidence>
<keyword evidence="3" id="KW-0378">Hydrolase</keyword>
<dbReference type="RefSeq" id="WP_336246770.1">
    <property type="nucleotide sequence ID" value="NZ_CP063845.1"/>
</dbReference>
<dbReference type="EMBL" id="CP063845">
    <property type="protein sequence ID" value="UFP96909.1"/>
    <property type="molecule type" value="Genomic_DNA"/>
</dbReference>
<dbReference type="PROSITE" id="PS51470">
    <property type="entry name" value="FG_GAP"/>
    <property type="match status" value="2"/>
</dbReference>
<evidence type="ECO:0000313" key="5">
    <source>
        <dbReference type="EMBL" id="UFP96909.1"/>
    </source>
</evidence>
<reference evidence="5 6" key="1">
    <citation type="journal article" date="2021" name="Genome Biol. Evol.">
        <title>Complete Genome Sequencing of a Novel Gloeobacter Species from a Waterfall Cave in Mexico.</title>
        <authorList>
            <person name="Saw J.H."/>
            <person name="Cardona T."/>
            <person name="Montejano G."/>
        </authorList>
    </citation>
    <scope>NUCLEOTIDE SEQUENCE [LARGE SCALE GENOMIC DNA]</scope>
    <source>
        <strain evidence="5">MG652769</strain>
    </source>
</reference>
<dbReference type="InterPro" id="IPR028994">
    <property type="entry name" value="Integrin_alpha_N"/>
</dbReference>
<dbReference type="Pfam" id="PF01839">
    <property type="entry name" value="FG-GAP"/>
    <property type="match status" value="2"/>
</dbReference>
<keyword evidence="2" id="KW-0677">Repeat</keyword>
<sequence length="148" mass="15510">MHTFYTLVSGDPDQIGRSVSGARDVNGDGLDDVIVGSRYAYLDGRNRAGRSYVVFGKRNTQPVEVADFESGSSRDGFVINGSKEGDFSGESVSGAGDVNGDGLDDVLVGAPDADPAGRYDAGRSYVVFGKRNTQPVELADLEAAGQNP</sequence>
<dbReference type="InterPro" id="IPR013519">
    <property type="entry name" value="Int_alpha_beta-p"/>
</dbReference>